<dbReference type="RefSeq" id="XP_002999392.1">
    <property type="nucleotide sequence ID" value="XM_002999346.1"/>
</dbReference>
<dbReference type="PaxDb" id="284590-B4UNA0"/>
<proteinExistence type="predicted"/>
<dbReference type="STRING" id="284590.B4UNA0"/>
<dbReference type="Gene3D" id="3.40.50.1000">
    <property type="entry name" value="HAD superfamily/HAD-like"/>
    <property type="match status" value="1"/>
</dbReference>
<dbReference type="InParanoid" id="B4UNA0"/>
<evidence type="ECO:0000313" key="2">
    <source>
        <dbReference type="Proteomes" id="UP000000598"/>
    </source>
</evidence>
<dbReference type="NCBIfam" id="TIGR01509">
    <property type="entry name" value="HAD-SF-IA-v3"/>
    <property type="match status" value="1"/>
</dbReference>
<dbReference type="InterPro" id="IPR036412">
    <property type="entry name" value="HAD-like_sf"/>
</dbReference>
<dbReference type="FunCoup" id="B4UNA0">
    <property type="interactions" value="104"/>
</dbReference>
<dbReference type="InterPro" id="IPR006439">
    <property type="entry name" value="HAD-SF_hydro_IA"/>
</dbReference>
<reference evidence="1 2" key="1">
    <citation type="journal article" date="2004" name="Nature">
        <title>Genome evolution in yeasts.</title>
        <authorList>
            <consortium name="Genolevures"/>
            <person name="Dujon B."/>
            <person name="Sherman D."/>
            <person name="Fischer G."/>
            <person name="Durrens P."/>
            <person name="Casaregola S."/>
            <person name="Lafontaine I."/>
            <person name="de Montigny J."/>
            <person name="Marck C."/>
            <person name="Neuveglise C."/>
            <person name="Talla E."/>
            <person name="Goffard N."/>
            <person name="Frangeul L."/>
            <person name="Aigle M."/>
            <person name="Anthouard V."/>
            <person name="Babour A."/>
            <person name="Barbe V."/>
            <person name="Barnay S."/>
            <person name="Blanchin S."/>
            <person name="Beckerich J.M."/>
            <person name="Beyne E."/>
            <person name="Bleykasten C."/>
            <person name="Boisrame A."/>
            <person name="Boyer J."/>
            <person name="Cattolico L."/>
            <person name="Confanioleri F."/>
            <person name="de Daruvar A."/>
            <person name="Despons L."/>
            <person name="Fabre E."/>
            <person name="Fairhead C."/>
            <person name="Ferry-Dumazet H."/>
            <person name="Groppi A."/>
            <person name="Hantraye F."/>
            <person name="Hennequin C."/>
            <person name="Jauniaux N."/>
            <person name="Joyet P."/>
            <person name="Kachouri R."/>
            <person name="Kerrest A."/>
            <person name="Koszul R."/>
            <person name="Lemaire M."/>
            <person name="Lesur I."/>
            <person name="Ma L."/>
            <person name="Muller H."/>
            <person name="Nicaud J.M."/>
            <person name="Nikolski M."/>
            <person name="Oztas S."/>
            <person name="Ozier-Kalogeropoulos O."/>
            <person name="Pellenz S."/>
            <person name="Potier S."/>
            <person name="Richard G.F."/>
            <person name="Straub M.L."/>
            <person name="Suleau A."/>
            <person name="Swennene D."/>
            <person name="Tekaia F."/>
            <person name="Wesolowski-Louvel M."/>
            <person name="Westhof E."/>
            <person name="Wirth B."/>
            <person name="Zeniou-Meyer M."/>
            <person name="Zivanovic I."/>
            <person name="Bolotin-Fukuhara M."/>
            <person name="Thierry A."/>
            <person name="Bouchier C."/>
            <person name="Caudron B."/>
            <person name="Scarpelli C."/>
            <person name="Gaillardin C."/>
            <person name="Weissenbach J."/>
            <person name="Wincker P."/>
            <person name="Souciet J.L."/>
        </authorList>
    </citation>
    <scope>NUCLEOTIDE SEQUENCE [LARGE SCALE GENOMIC DNA]</scope>
    <source>
        <strain evidence="2">ATCC 8585 / CBS 2359 / DSM 70799 / NBRC 1267 / NRRL Y-1140 / WM37</strain>
    </source>
</reference>
<dbReference type="eggNOG" id="ENOG502QR7R">
    <property type="taxonomic scope" value="Eukaryota"/>
</dbReference>
<dbReference type="Proteomes" id="UP000000598">
    <property type="component" value="Chromosome E"/>
</dbReference>
<dbReference type="Gene3D" id="1.10.260.80">
    <property type="match status" value="1"/>
</dbReference>
<name>B4UNA0_KLULA</name>
<organism evidence="1 2">
    <name type="scientific">Kluyveromyces lactis (strain ATCC 8585 / CBS 2359 / DSM 70799 / NBRC 1267 / NRRL Y-1140 / WM37)</name>
    <name type="common">Yeast</name>
    <name type="synonym">Candida sphaerica</name>
    <dbReference type="NCBI Taxonomy" id="284590"/>
    <lineage>
        <taxon>Eukaryota</taxon>
        <taxon>Fungi</taxon>
        <taxon>Dikarya</taxon>
        <taxon>Ascomycota</taxon>
        <taxon>Saccharomycotina</taxon>
        <taxon>Saccharomycetes</taxon>
        <taxon>Saccharomycetales</taxon>
        <taxon>Saccharomycetaceae</taxon>
        <taxon>Kluyveromyces</taxon>
    </lineage>
</organism>
<dbReference type="HOGENOM" id="CLU_045011_11_1_1"/>
<evidence type="ECO:0000313" key="1">
    <source>
        <dbReference type="EMBL" id="CAR56730.1"/>
    </source>
</evidence>
<sequence length="210" mass="23966">MLRLKATDKSIRSFVFDMDGTLCLPQTWMFKAMREAVGCLDKSIDILHFIENLPTIEERVEAHNKIEAVEQRAMDEMQPQSGLIELFQYLNDNDVSKSICTRNLIKPVNYLIDSFVPTELNEFKCIVTREFQPPKPKPDPLLHIARRLNINPSEMVMVGDSIDDMQAGLEAGFTTILLENDVNKHLTKDTTLVHYSVKKLSDIIDLLGCI</sequence>
<dbReference type="CDD" id="cd01427">
    <property type="entry name" value="HAD_like"/>
    <property type="match status" value="1"/>
</dbReference>
<accession>B4UNA0</accession>
<dbReference type="SUPFAM" id="SSF56784">
    <property type="entry name" value="HAD-like"/>
    <property type="match status" value="1"/>
</dbReference>
<dbReference type="InterPro" id="IPR023214">
    <property type="entry name" value="HAD_sf"/>
</dbReference>
<dbReference type="PANTHER" id="PTHR43885:SF1">
    <property type="entry name" value="SUPERFAMILY HYDROLASE, PUTATIVE (AFU_ORTHOLOGUE AFUA_4G13290)-RELATED"/>
    <property type="match status" value="1"/>
</dbReference>
<dbReference type="KEGG" id="kla:KLLA0_E02949g"/>
<protein>
    <submittedName>
        <fullName evidence="1">KLLA0E02949p</fullName>
    </submittedName>
</protein>
<dbReference type="EMBL" id="CR382125">
    <property type="protein sequence ID" value="CAR56730.1"/>
    <property type="molecule type" value="Genomic_DNA"/>
</dbReference>
<keyword evidence="2" id="KW-1185">Reference proteome</keyword>
<dbReference type="Pfam" id="PF00702">
    <property type="entry name" value="Hydrolase"/>
    <property type="match status" value="1"/>
</dbReference>
<dbReference type="GO" id="GO:0016791">
    <property type="term" value="F:phosphatase activity"/>
    <property type="evidence" value="ECO:0007669"/>
    <property type="project" value="UniProtKB-ARBA"/>
</dbReference>
<dbReference type="AlphaFoldDB" id="B4UNA0"/>
<dbReference type="SFLD" id="SFLDS00003">
    <property type="entry name" value="Haloacid_Dehalogenase"/>
    <property type="match status" value="1"/>
</dbReference>
<gene>
    <name evidence="1" type="ORF">KLLA0_E02949g</name>
</gene>
<dbReference type="SFLD" id="SFLDG01129">
    <property type="entry name" value="C1.5:_HAD__Beta-PGM__Phosphata"/>
    <property type="match status" value="1"/>
</dbReference>
<dbReference type="NCBIfam" id="TIGR01549">
    <property type="entry name" value="HAD-SF-IA-v1"/>
    <property type="match status" value="1"/>
</dbReference>
<dbReference type="PANTHER" id="PTHR43885">
    <property type="entry name" value="HALOACID DEHALOGENASE-LIKE HYDROLASE"/>
    <property type="match status" value="1"/>
</dbReference>
<dbReference type="GeneID" id="9487322"/>